<evidence type="ECO:0000313" key="1">
    <source>
        <dbReference type="EMBL" id="EDM27543.1"/>
    </source>
</evidence>
<organism evidence="1 2">
    <name type="scientific">Lentisphaera araneosa HTCC2155</name>
    <dbReference type="NCBI Taxonomy" id="313628"/>
    <lineage>
        <taxon>Bacteria</taxon>
        <taxon>Pseudomonadati</taxon>
        <taxon>Lentisphaerota</taxon>
        <taxon>Lentisphaeria</taxon>
        <taxon>Lentisphaerales</taxon>
        <taxon>Lentisphaeraceae</taxon>
        <taxon>Lentisphaera</taxon>
    </lineage>
</organism>
<dbReference type="AlphaFoldDB" id="A6DLT8"/>
<protein>
    <submittedName>
        <fullName evidence="1">Uncharacterized protein</fullName>
    </submittedName>
</protein>
<name>A6DLT8_9BACT</name>
<keyword evidence="2" id="KW-1185">Reference proteome</keyword>
<evidence type="ECO:0000313" key="2">
    <source>
        <dbReference type="Proteomes" id="UP000004947"/>
    </source>
</evidence>
<sequence>MVTPLKIPCTLVPENLLSPRGLNLFAIITNSPKRDQQKNNQVISDLVILHSLSINVN</sequence>
<accession>A6DLT8</accession>
<dbReference type="EMBL" id="ABCK01000009">
    <property type="protein sequence ID" value="EDM27543.1"/>
    <property type="molecule type" value="Genomic_DNA"/>
</dbReference>
<reference evidence="1 2" key="1">
    <citation type="journal article" date="2010" name="J. Bacteriol.">
        <title>Genome sequence of Lentisphaera araneosa HTCC2155T, the type species of the order Lentisphaerales in the phylum Lentisphaerae.</title>
        <authorList>
            <person name="Thrash J.C."/>
            <person name="Cho J.C."/>
            <person name="Vergin K.L."/>
            <person name="Morris R.M."/>
            <person name="Giovannoni S.J."/>
        </authorList>
    </citation>
    <scope>NUCLEOTIDE SEQUENCE [LARGE SCALE GENOMIC DNA]</scope>
    <source>
        <strain evidence="1 2">HTCC2155</strain>
    </source>
</reference>
<dbReference type="Proteomes" id="UP000004947">
    <property type="component" value="Unassembled WGS sequence"/>
</dbReference>
<comment type="caution">
    <text evidence="1">The sequence shown here is derived from an EMBL/GenBank/DDBJ whole genome shotgun (WGS) entry which is preliminary data.</text>
</comment>
<proteinExistence type="predicted"/>
<gene>
    <name evidence="1" type="ORF">LNTAR_05506</name>
</gene>